<feature type="non-terminal residue" evidence="5">
    <location>
        <position position="1"/>
    </location>
</feature>
<evidence type="ECO:0000256" key="1">
    <source>
        <dbReference type="ARBA" id="ARBA00022723"/>
    </source>
</evidence>
<keyword evidence="2" id="KW-0378">Hydrolase</keyword>
<reference evidence="5" key="1">
    <citation type="submission" date="2021-04" db="EMBL/GenBank/DDBJ databases">
        <authorList>
            <consortium name="Molecular Ecology Group"/>
        </authorList>
    </citation>
    <scope>NUCLEOTIDE SEQUENCE</scope>
</reference>
<evidence type="ECO:0000313" key="6">
    <source>
        <dbReference type="Proteomes" id="UP000678393"/>
    </source>
</evidence>
<proteinExistence type="predicted"/>
<name>A0A8S3YWC0_9EUPU</name>
<dbReference type="SUPFAM" id="SSF109604">
    <property type="entry name" value="HD-domain/PDEase-like"/>
    <property type="match status" value="1"/>
</dbReference>
<dbReference type="InterPro" id="IPR023088">
    <property type="entry name" value="PDEase"/>
</dbReference>
<accession>A0A8S3YWC0</accession>
<dbReference type="EMBL" id="CAJHNH020000566">
    <property type="protein sequence ID" value="CAG5118536.1"/>
    <property type="molecule type" value="Genomic_DNA"/>
</dbReference>
<evidence type="ECO:0000256" key="2">
    <source>
        <dbReference type="ARBA" id="ARBA00022801"/>
    </source>
</evidence>
<dbReference type="InterPro" id="IPR002073">
    <property type="entry name" value="PDEase_catalytic_dom"/>
</dbReference>
<keyword evidence="1 3" id="KW-0479">Metal-binding</keyword>
<dbReference type="OrthoDB" id="295473at2759"/>
<dbReference type="GO" id="GO:0004114">
    <property type="term" value="F:3',5'-cyclic-nucleotide phosphodiesterase activity"/>
    <property type="evidence" value="ECO:0007669"/>
    <property type="project" value="InterPro"/>
</dbReference>
<gene>
    <name evidence="5" type="ORF">CUNI_LOCUS4094</name>
</gene>
<dbReference type="PANTHER" id="PTHR11347">
    <property type="entry name" value="CYCLIC NUCLEOTIDE PHOSPHODIESTERASE"/>
    <property type="match status" value="1"/>
</dbReference>
<sequence>QSVLAGLYSSEGSVMERHHLAQSMCILNTDGSNLFENLSSKEYQTVLDLMRQIILATDLAHHLGIVKEQEQLAERGHFEKTSSRDKTLLLCLLMTACDLSDQTKNWHNTKHSAALIYQEFFSQGDLEKALGKKPLEMMDREKACVPDLQISFLDNIAFPVYRILAKMFPEAETPLKNVEDNRKHWVHIGQLLKLRHGNSTQTMTVEQIISIEEEELPDCSRGQIIDLKS</sequence>
<evidence type="ECO:0000256" key="3">
    <source>
        <dbReference type="PIRSR" id="PIRSR623088-3"/>
    </source>
</evidence>
<comment type="caution">
    <text evidence="5">The sequence shown here is derived from an EMBL/GenBank/DDBJ whole genome shotgun (WGS) entry which is preliminary data.</text>
</comment>
<feature type="binding site" evidence="3">
    <location>
        <position position="98"/>
    </location>
    <ligand>
        <name>Zn(2+)</name>
        <dbReference type="ChEBI" id="CHEBI:29105"/>
        <label>1</label>
    </ligand>
</feature>
<dbReference type="InterPro" id="IPR036971">
    <property type="entry name" value="PDEase_catalytic_dom_sf"/>
</dbReference>
<dbReference type="Pfam" id="PF00233">
    <property type="entry name" value="PDEase_I"/>
    <property type="match status" value="1"/>
</dbReference>
<organism evidence="5 6">
    <name type="scientific">Candidula unifasciata</name>
    <dbReference type="NCBI Taxonomy" id="100452"/>
    <lineage>
        <taxon>Eukaryota</taxon>
        <taxon>Metazoa</taxon>
        <taxon>Spiralia</taxon>
        <taxon>Lophotrochozoa</taxon>
        <taxon>Mollusca</taxon>
        <taxon>Gastropoda</taxon>
        <taxon>Heterobranchia</taxon>
        <taxon>Euthyneura</taxon>
        <taxon>Panpulmonata</taxon>
        <taxon>Eupulmonata</taxon>
        <taxon>Stylommatophora</taxon>
        <taxon>Helicina</taxon>
        <taxon>Helicoidea</taxon>
        <taxon>Geomitridae</taxon>
        <taxon>Candidula</taxon>
    </lineage>
</organism>
<dbReference type="PRINTS" id="PR00387">
    <property type="entry name" value="PDIESTERASE1"/>
</dbReference>
<dbReference type="PROSITE" id="PS51845">
    <property type="entry name" value="PDEASE_I_2"/>
    <property type="match status" value="1"/>
</dbReference>
<feature type="domain" description="PDEase" evidence="4">
    <location>
        <begin position="1"/>
        <end position="192"/>
    </location>
</feature>
<dbReference type="Proteomes" id="UP000678393">
    <property type="component" value="Unassembled WGS sequence"/>
</dbReference>
<protein>
    <recommendedName>
        <fullName evidence="4">PDEase domain-containing protein</fullName>
    </recommendedName>
</protein>
<dbReference type="GO" id="GO:0007165">
    <property type="term" value="P:signal transduction"/>
    <property type="evidence" value="ECO:0007669"/>
    <property type="project" value="InterPro"/>
</dbReference>
<evidence type="ECO:0000259" key="4">
    <source>
        <dbReference type="PROSITE" id="PS51845"/>
    </source>
</evidence>
<dbReference type="GO" id="GO:0046872">
    <property type="term" value="F:metal ion binding"/>
    <property type="evidence" value="ECO:0007669"/>
    <property type="project" value="UniProtKB-KW"/>
</dbReference>
<evidence type="ECO:0000313" key="5">
    <source>
        <dbReference type="EMBL" id="CAG5118536.1"/>
    </source>
</evidence>
<dbReference type="Gene3D" id="1.10.1300.10">
    <property type="entry name" value="3'5'-cyclic nucleotide phosphodiesterase, catalytic domain"/>
    <property type="match status" value="1"/>
</dbReference>
<keyword evidence="6" id="KW-1185">Reference proteome</keyword>
<dbReference type="AlphaFoldDB" id="A0A8S3YWC0"/>